<protein>
    <recommendedName>
        <fullName evidence="3">DUF1746 domain-containing protein</fullName>
    </recommendedName>
</protein>
<feature type="compositionally biased region" description="Acidic residues" evidence="1">
    <location>
        <begin position="226"/>
        <end position="240"/>
    </location>
</feature>
<evidence type="ECO:0000313" key="5">
    <source>
        <dbReference type="Proteomes" id="UP001431209"/>
    </source>
</evidence>
<name>A0AAW2ZFI0_9EUKA</name>
<dbReference type="GO" id="GO:0044695">
    <property type="term" value="C:Dsc E3 ubiquitin ligase complex"/>
    <property type="evidence" value="ECO:0007669"/>
    <property type="project" value="InterPro"/>
</dbReference>
<gene>
    <name evidence="4" type="ORF">AKO1_015274</name>
</gene>
<feature type="region of interest" description="Disordered" evidence="1">
    <location>
        <begin position="1"/>
        <end position="52"/>
    </location>
</feature>
<evidence type="ECO:0000259" key="3">
    <source>
        <dbReference type="Pfam" id="PF08508"/>
    </source>
</evidence>
<dbReference type="InterPro" id="IPR013715">
    <property type="entry name" value="DUF1746"/>
</dbReference>
<organism evidence="4 5">
    <name type="scientific">Acrasis kona</name>
    <dbReference type="NCBI Taxonomy" id="1008807"/>
    <lineage>
        <taxon>Eukaryota</taxon>
        <taxon>Discoba</taxon>
        <taxon>Heterolobosea</taxon>
        <taxon>Tetramitia</taxon>
        <taxon>Eutetramitia</taxon>
        <taxon>Acrasidae</taxon>
        <taxon>Acrasis</taxon>
    </lineage>
</organism>
<keyword evidence="2" id="KW-0812">Transmembrane</keyword>
<evidence type="ECO:0000313" key="4">
    <source>
        <dbReference type="EMBL" id="KAL0487936.1"/>
    </source>
</evidence>
<dbReference type="Proteomes" id="UP001431209">
    <property type="component" value="Unassembled WGS sequence"/>
</dbReference>
<feature type="compositionally biased region" description="Low complexity" evidence="1">
    <location>
        <begin position="213"/>
        <end position="225"/>
    </location>
</feature>
<reference evidence="4 5" key="1">
    <citation type="submission" date="2024-03" db="EMBL/GenBank/DDBJ databases">
        <title>The Acrasis kona genome and developmental transcriptomes reveal deep origins of eukaryotic multicellular pathways.</title>
        <authorList>
            <person name="Sheikh S."/>
            <person name="Fu C.-J."/>
            <person name="Brown M.W."/>
            <person name="Baldauf S.L."/>
        </authorList>
    </citation>
    <scope>NUCLEOTIDE SEQUENCE [LARGE SCALE GENOMIC DNA]</scope>
    <source>
        <strain evidence="4 5">ATCC MYA-3509</strain>
    </source>
</reference>
<evidence type="ECO:0000256" key="2">
    <source>
        <dbReference type="SAM" id="Phobius"/>
    </source>
</evidence>
<keyword evidence="2" id="KW-1133">Transmembrane helix</keyword>
<feature type="domain" description="DUF1746" evidence="3">
    <location>
        <begin position="107"/>
        <end position="202"/>
    </location>
</feature>
<keyword evidence="5" id="KW-1185">Reference proteome</keyword>
<dbReference type="AlphaFoldDB" id="A0AAW2ZFI0"/>
<dbReference type="InterPro" id="IPR038967">
    <property type="entry name" value="Dsc4-like"/>
</dbReference>
<proteinExistence type="predicted"/>
<dbReference type="GO" id="GO:0005783">
    <property type="term" value="C:endoplasmic reticulum"/>
    <property type="evidence" value="ECO:0007669"/>
    <property type="project" value="TreeGrafter"/>
</dbReference>
<keyword evidence="2" id="KW-0472">Membrane</keyword>
<feature type="transmembrane region" description="Helical" evidence="2">
    <location>
        <begin position="187"/>
        <end position="204"/>
    </location>
</feature>
<feature type="compositionally biased region" description="Low complexity" evidence="1">
    <location>
        <begin position="19"/>
        <end position="32"/>
    </location>
</feature>
<dbReference type="PANTHER" id="PTHR39405">
    <property type="entry name" value="DSC E3 UBIQUITIN LIGASE COMPLEX SUBUNIT 4"/>
    <property type="match status" value="1"/>
</dbReference>
<dbReference type="Pfam" id="PF08508">
    <property type="entry name" value="DUF1746"/>
    <property type="match status" value="1"/>
</dbReference>
<comment type="caution">
    <text evidence="4">The sequence shown here is derived from an EMBL/GenBank/DDBJ whole genome shotgun (WGS) entry which is preliminary data.</text>
</comment>
<sequence length="259" mass="29473">MDSSTIPGEPYRPRPYAGSPRSPRSPTLSPFSAFQSRSTDEIVQIDDDEDEQNEFSRLIEADNIDEIQGANDEPPSPLIESSSNSTTYPIITTINRRQKTHLLKTLTHLLAIEMIYCYYLDNNVALLLLRGLQLFAFLKGGVVAYRSHIALIVFTSNIPVLITHIIYTRRNSFLLNFIAEEEPTSLPLVLSVDFLILIFQILLINSKYELEHTTSPSQTQNTQTQEQEEEEEHEDYDSGFEEPNNPGVIPLIERARTMQ</sequence>
<evidence type="ECO:0000256" key="1">
    <source>
        <dbReference type="SAM" id="MobiDB-lite"/>
    </source>
</evidence>
<dbReference type="PANTHER" id="PTHR39405:SF1">
    <property type="entry name" value="DSC E3 UBIQUITIN LIGASE COMPLEX SUBUNIT 4"/>
    <property type="match status" value="1"/>
</dbReference>
<feature type="transmembrane region" description="Helical" evidence="2">
    <location>
        <begin position="149"/>
        <end position="167"/>
    </location>
</feature>
<dbReference type="GO" id="GO:0032933">
    <property type="term" value="P:SREBP signaling pathway"/>
    <property type="evidence" value="ECO:0007669"/>
    <property type="project" value="InterPro"/>
</dbReference>
<feature type="region of interest" description="Disordered" evidence="1">
    <location>
        <begin position="213"/>
        <end position="259"/>
    </location>
</feature>
<feature type="compositionally biased region" description="Acidic residues" evidence="1">
    <location>
        <begin position="43"/>
        <end position="52"/>
    </location>
</feature>
<dbReference type="EMBL" id="JAOPGA020001388">
    <property type="protein sequence ID" value="KAL0487936.1"/>
    <property type="molecule type" value="Genomic_DNA"/>
</dbReference>
<accession>A0AAW2ZFI0</accession>